<protein>
    <submittedName>
        <fullName evidence="1">Uncharacterized protein</fullName>
    </submittedName>
</protein>
<dbReference type="InParanoid" id="A0A0G4FYZ2"/>
<dbReference type="EMBL" id="CDMY01000531">
    <property type="protein sequence ID" value="CEM20808.1"/>
    <property type="molecule type" value="Genomic_DNA"/>
</dbReference>
<proteinExistence type="predicted"/>
<name>A0A0G4FYZ2_VITBC</name>
<dbReference type="AlphaFoldDB" id="A0A0G4FYZ2"/>
<organism evidence="1 2">
    <name type="scientific">Vitrella brassicaformis (strain CCMP3155)</name>
    <dbReference type="NCBI Taxonomy" id="1169540"/>
    <lineage>
        <taxon>Eukaryota</taxon>
        <taxon>Sar</taxon>
        <taxon>Alveolata</taxon>
        <taxon>Colpodellida</taxon>
        <taxon>Vitrellaceae</taxon>
        <taxon>Vitrella</taxon>
    </lineage>
</organism>
<gene>
    <name evidence="1" type="ORF">Vbra_16497</name>
</gene>
<sequence length="383" mass="42528">MAESRLLSSPCVCFSLPDVYSERGGSGVESLMDIFLSPFFHALALILALVFFPQTPPDADRQHADIFESVKKQSAAISEIWGIQLPRDLPRLCFMNRQQIDDLLKHARILQESAVMLNKLRQVVERAINAALKPQRDIAARIGCLLPMVPHHDDGTDQPVDGETYRLTYKHHGESPHHDPRDLTFGPYEATSIAWKIGAFLHDPSAARAVIGEYRDDDLIDDDLIDDDLIGDWLDPRIKRRVRAAVDHFVKQAATRTASNREVVGKTERGEGGRPGGVLARWWDRLRGVTGAKGVTGDGQGKLTVRVPALQCFAIHGEGQHPHRRLGVPEVVHRAILDEVAAYRISGVVKGFNSHLSDTDCQFQWGQLGYIDESGCFVSLGIN</sequence>
<reference evidence="1 2" key="1">
    <citation type="submission" date="2014-11" db="EMBL/GenBank/DDBJ databases">
        <authorList>
            <person name="Zhu J."/>
            <person name="Qi W."/>
            <person name="Song R."/>
        </authorList>
    </citation>
    <scope>NUCLEOTIDE SEQUENCE [LARGE SCALE GENOMIC DNA]</scope>
</reference>
<evidence type="ECO:0000313" key="2">
    <source>
        <dbReference type="Proteomes" id="UP000041254"/>
    </source>
</evidence>
<dbReference type="PhylomeDB" id="A0A0G4FYZ2"/>
<accession>A0A0G4FYZ2</accession>
<dbReference type="VEuPathDB" id="CryptoDB:Vbra_16497"/>
<evidence type="ECO:0000313" key="1">
    <source>
        <dbReference type="EMBL" id="CEM20808.1"/>
    </source>
</evidence>
<keyword evidence="2" id="KW-1185">Reference proteome</keyword>
<dbReference type="Proteomes" id="UP000041254">
    <property type="component" value="Unassembled WGS sequence"/>
</dbReference>